<dbReference type="Pfam" id="PF02949">
    <property type="entry name" value="7tm_6"/>
    <property type="match status" value="1"/>
</dbReference>
<dbReference type="GO" id="GO:0004984">
    <property type="term" value="F:olfactory receptor activity"/>
    <property type="evidence" value="ECO:0007669"/>
    <property type="project" value="InterPro"/>
</dbReference>
<accession>A0A9P0HV00</accession>
<evidence type="ECO:0000256" key="3">
    <source>
        <dbReference type="ARBA" id="ARBA00022692"/>
    </source>
</evidence>
<keyword evidence="6" id="KW-0472">Membrane</keyword>
<sequence length="142" mass="15890">MDDGPNGMGWGPWAWVHARMTAPALMRYLPLTLISTQQLIQLSVIFELVGSESEKLLSAVYSIPWECMDTSNRKFVSFFLMNAREPIHVKALGIANVGVMSMAANESIKLPSYYKNLSKFFNVSKLDASMCRQAFVGHLLTL</sequence>
<evidence type="ECO:0000256" key="8">
    <source>
        <dbReference type="ARBA" id="ARBA00023224"/>
    </source>
</evidence>
<evidence type="ECO:0000256" key="4">
    <source>
        <dbReference type="ARBA" id="ARBA00022725"/>
    </source>
</evidence>
<dbReference type="GO" id="GO:0007165">
    <property type="term" value="P:signal transduction"/>
    <property type="evidence" value="ECO:0007669"/>
    <property type="project" value="UniProtKB-KW"/>
</dbReference>
<reference evidence="9" key="1">
    <citation type="submission" date="2022-02" db="EMBL/GenBank/DDBJ databases">
        <authorList>
            <person name="King R."/>
        </authorList>
    </citation>
    <scope>NUCLEOTIDE SEQUENCE</scope>
</reference>
<keyword evidence="2" id="KW-0716">Sensory transduction</keyword>
<keyword evidence="8" id="KW-0807">Transducer</keyword>
<evidence type="ECO:0000256" key="2">
    <source>
        <dbReference type="ARBA" id="ARBA00022606"/>
    </source>
</evidence>
<keyword evidence="3" id="KW-0812">Transmembrane</keyword>
<gene>
    <name evidence="9" type="ORF">SPLIT_LOCUS248</name>
</gene>
<keyword evidence="7" id="KW-0675">Receptor</keyword>
<dbReference type="GO" id="GO:0016020">
    <property type="term" value="C:membrane"/>
    <property type="evidence" value="ECO:0007669"/>
    <property type="project" value="UniProtKB-SubCell"/>
</dbReference>
<dbReference type="Proteomes" id="UP001153321">
    <property type="component" value="Chromosome 1"/>
</dbReference>
<evidence type="ECO:0000313" key="9">
    <source>
        <dbReference type="EMBL" id="CAH1634886.1"/>
    </source>
</evidence>
<name>A0A9P0HV00_SPOLI</name>
<protein>
    <submittedName>
        <fullName evidence="9">Uncharacterized protein</fullName>
    </submittedName>
</protein>
<dbReference type="GO" id="GO:0005549">
    <property type="term" value="F:odorant binding"/>
    <property type="evidence" value="ECO:0007669"/>
    <property type="project" value="InterPro"/>
</dbReference>
<evidence type="ECO:0000256" key="7">
    <source>
        <dbReference type="ARBA" id="ARBA00023170"/>
    </source>
</evidence>
<evidence type="ECO:0000256" key="6">
    <source>
        <dbReference type="ARBA" id="ARBA00023136"/>
    </source>
</evidence>
<proteinExistence type="predicted"/>
<evidence type="ECO:0000256" key="1">
    <source>
        <dbReference type="ARBA" id="ARBA00004141"/>
    </source>
</evidence>
<dbReference type="AlphaFoldDB" id="A0A9P0HV00"/>
<organism evidence="9 10">
    <name type="scientific">Spodoptera littoralis</name>
    <name type="common">Egyptian cotton leafworm</name>
    <dbReference type="NCBI Taxonomy" id="7109"/>
    <lineage>
        <taxon>Eukaryota</taxon>
        <taxon>Metazoa</taxon>
        <taxon>Ecdysozoa</taxon>
        <taxon>Arthropoda</taxon>
        <taxon>Hexapoda</taxon>
        <taxon>Insecta</taxon>
        <taxon>Pterygota</taxon>
        <taxon>Neoptera</taxon>
        <taxon>Endopterygota</taxon>
        <taxon>Lepidoptera</taxon>
        <taxon>Glossata</taxon>
        <taxon>Ditrysia</taxon>
        <taxon>Noctuoidea</taxon>
        <taxon>Noctuidae</taxon>
        <taxon>Amphipyrinae</taxon>
        <taxon>Spodoptera</taxon>
    </lineage>
</organism>
<keyword evidence="4" id="KW-0552">Olfaction</keyword>
<dbReference type="EMBL" id="LR824532">
    <property type="protein sequence ID" value="CAH1634886.1"/>
    <property type="molecule type" value="Genomic_DNA"/>
</dbReference>
<comment type="subcellular location">
    <subcellularLocation>
        <location evidence="1">Membrane</location>
        <topology evidence="1">Multi-pass membrane protein</topology>
    </subcellularLocation>
</comment>
<keyword evidence="10" id="KW-1185">Reference proteome</keyword>
<keyword evidence="5" id="KW-1133">Transmembrane helix</keyword>
<evidence type="ECO:0000256" key="5">
    <source>
        <dbReference type="ARBA" id="ARBA00022989"/>
    </source>
</evidence>
<dbReference type="InterPro" id="IPR004117">
    <property type="entry name" value="7tm6_olfct_rcpt"/>
</dbReference>
<evidence type="ECO:0000313" key="10">
    <source>
        <dbReference type="Proteomes" id="UP001153321"/>
    </source>
</evidence>